<keyword evidence="3" id="KW-1185">Reference proteome</keyword>
<evidence type="ECO:0000313" key="2">
    <source>
        <dbReference type="EMBL" id="KAG0449750.1"/>
    </source>
</evidence>
<dbReference type="OrthoDB" id="6077919at2759"/>
<sequence>MEEGFELFYFDFFCRPATLHNLATIDKVLQHDTPPTHTFICKIINPILLAPAPWHFRFNLDLQPTSESNQHRPTTQLADMSAFATQPL</sequence>
<accession>A0A835P9X8</accession>
<proteinExistence type="predicted"/>
<comment type="caution">
    <text evidence="2">The sequence shown here is derived from an EMBL/GenBank/DDBJ whole genome shotgun (WGS) entry which is preliminary data.</text>
</comment>
<organism evidence="2 3">
    <name type="scientific">Vanilla planifolia</name>
    <name type="common">Vanilla</name>
    <dbReference type="NCBI Taxonomy" id="51239"/>
    <lineage>
        <taxon>Eukaryota</taxon>
        <taxon>Viridiplantae</taxon>
        <taxon>Streptophyta</taxon>
        <taxon>Embryophyta</taxon>
        <taxon>Tracheophyta</taxon>
        <taxon>Spermatophyta</taxon>
        <taxon>Magnoliopsida</taxon>
        <taxon>Liliopsida</taxon>
        <taxon>Asparagales</taxon>
        <taxon>Orchidaceae</taxon>
        <taxon>Vanilloideae</taxon>
        <taxon>Vanilleae</taxon>
        <taxon>Vanilla</taxon>
    </lineage>
</organism>
<gene>
    <name evidence="2" type="ORF">HPP92_027197</name>
</gene>
<evidence type="ECO:0000256" key="1">
    <source>
        <dbReference type="SAM" id="MobiDB-lite"/>
    </source>
</evidence>
<dbReference type="Proteomes" id="UP000636800">
    <property type="component" value="Unassembled WGS sequence"/>
</dbReference>
<feature type="region of interest" description="Disordered" evidence="1">
    <location>
        <begin position="65"/>
        <end position="88"/>
    </location>
</feature>
<dbReference type="AlphaFoldDB" id="A0A835P9X8"/>
<reference evidence="2 3" key="1">
    <citation type="journal article" date="2020" name="Nat. Food">
        <title>A phased Vanilla planifolia genome enables genetic improvement of flavour and production.</title>
        <authorList>
            <person name="Hasing T."/>
            <person name="Tang H."/>
            <person name="Brym M."/>
            <person name="Khazi F."/>
            <person name="Huang T."/>
            <person name="Chambers A.H."/>
        </authorList>
    </citation>
    <scope>NUCLEOTIDE SEQUENCE [LARGE SCALE GENOMIC DNA]</scope>
    <source>
        <tissue evidence="2">Leaf</tissue>
    </source>
</reference>
<protein>
    <submittedName>
        <fullName evidence="2">Uncharacterized protein</fullName>
    </submittedName>
</protein>
<dbReference type="EMBL" id="JADCNL010000161">
    <property type="protein sequence ID" value="KAG0449750.1"/>
    <property type="molecule type" value="Genomic_DNA"/>
</dbReference>
<evidence type="ECO:0000313" key="3">
    <source>
        <dbReference type="Proteomes" id="UP000636800"/>
    </source>
</evidence>
<name>A0A835P9X8_VANPL</name>